<organism evidence="2 3">
    <name type="scientific">Umezawaea tangerina</name>
    <dbReference type="NCBI Taxonomy" id="84725"/>
    <lineage>
        <taxon>Bacteria</taxon>
        <taxon>Bacillati</taxon>
        <taxon>Actinomycetota</taxon>
        <taxon>Actinomycetes</taxon>
        <taxon>Pseudonocardiales</taxon>
        <taxon>Pseudonocardiaceae</taxon>
        <taxon>Umezawaea</taxon>
    </lineage>
</organism>
<feature type="transmembrane region" description="Helical" evidence="1">
    <location>
        <begin position="199"/>
        <end position="216"/>
    </location>
</feature>
<accession>A0A2T0SVV7</accession>
<reference evidence="2 3" key="1">
    <citation type="submission" date="2018-03" db="EMBL/GenBank/DDBJ databases">
        <title>Genomic Encyclopedia of Archaeal and Bacterial Type Strains, Phase II (KMG-II): from individual species to whole genera.</title>
        <authorList>
            <person name="Goeker M."/>
        </authorList>
    </citation>
    <scope>NUCLEOTIDE SEQUENCE [LARGE SCALE GENOMIC DNA]</scope>
    <source>
        <strain evidence="2 3">DSM 44720</strain>
    </source>
</reference>
<dbReference type="Proteomes" id="UP000239494">
    <property type="component" value="Unassembled WGS sequence"/>
</dbReference>
<keyword evidence="1" id="KW-0472">Membrane</keyword>
<feature type="transmembrane region" description="Helical" evidence="1">
    <location>
        <begin position="228"/>
        <end position="253"/>
    </location>
</feature>
<dbReference type="RefSeq" id="WP_106191905.1">
    <property type="nucleotide sequence ID" value="NZ_PVTF01000010.1"/>
</dbReference>
<proteinExistence type="predicted"/>
<dbReference type="EMBL" id="PVTF01000010">
    <property type="protein sequence ID" value="PRY37529.1"/>
    <property type="molecule type" value="Genomic_DNA"/>
</dbReference>
<evidence type="ECO:0000256" key="1">
    <source>
        <dbReference type="SAM" id="Phobius"/>
    </source>
</evidence>
<evidence type="ECO:0000313" key="2">
    <source>
        <dbReference type="EMBL" id="PRY37529.1"/>
    </source>
</evidence>
<dbReference type="OrthoDB" id="4239003at2"/>
<keyword evidence="1" id="KW-0812">Transmembrane</keyword>
<keyword evidence="3" id="KW-1185">Reference proteome</keyword>
<dbReference type="AlphaFoldDB" id="A0A2T0SVV7"/>
<protein>
    <submittedName>
        <fullName evidence="2">ABC-2 type transport system permease protein</fullName>
    </submittedName>
</protein>
<feature type="transmembrane region" description="Helical" evidence="1">
    <location>
        <begin position="33"/>
        <end position="55"/>
    </location>
</feature>
<feature type="transmembrane region" description="Helical" evidence="1">
    <location>
        <begin position="61"/>
        <end position="80"/>
    </location>
</feature>
<feature type="transmembrane region" description="Helical" evidence="1">
    <location>
        <begin position="118"/>
        <end position="136"/>
    </location>
</feature>
<feature type="transmembrane region" description="Helical" evidence="1">
    <location>
        <begin position="175"/>
        <end position="194"/>
    </location>
</feature>
<gene>
    <name evidence="2" type="ORF">CLV43_110341</name>
</gene>
<name>A0A2T0SVV7_9PSEU</name>
<evidence type="ECO:0000313" key="3">
    <source>
        <dbReference type="Proteomes" id="UP000239494"/>
    </source>
</evidence>
<feature type="transmembrane region" description="Helical" evidence="1">
    <location>
        <begin position="143"/>
        <end position="169"/>
    </location>
</feature>
<keyword evidence="1" id="KW-1133">Transmembrane helix</keyword>
<comment type="caution">
    <text evidence="2">The sequence shown here is derived from an EMBL/GenBank/DDBJ whole genome shotgun (WGS) entry which is preliminary data.</text>
</comment>
<sequence>MADSPAAWFTLVRIGMLSSFEDYRRMFTWRSWLLGWLSRLVAQVLFFAMLGRLVGTVADEHYAAIGNALVLAPLGTLGVVASTSLERRLGTLHLLLLSPTDPLVVIVSRGLYWVFDGILTSLVTLGLVSVILDLDVQRGNLPLVVCGQVVLACSTYAMAVAVSGLSIRWPEARTFITTALTIVLLAGTGVNSALPRNPFLHAVLHLFPVTNGLPAVRAAVDGGPTSTAVLLGLGAECLVGLGWLVVAHVAVVGSIRRQVRTGRLTAMA</sequence>